<protein>
    <submittedName>
        <fullName evidence="3">Uncharacterized protein</fullName>
    </submittedName>
</protein>
<keyword evidence="2" id="KW-0732">Signal</keyword>
<dbReference type="AlphaFoldDB" id="A0A7J5AHC8"/>
<accession>A0A7J5AHC8</accession>
<evidence type="ECO:0000313" key="4">
    <source>
        <dbReference type="Proteomes" id="UP000490922"/>
    </source>
</evidence>
<keyword evidence="1" id="KW-0472">Membrane</keyword>
<feature type="signal peptide" evidence="2">
    <location>
        <begin position="1"/>
        <end position="20"/>
    </location>
</feature>
<gene>
    <name evidence="3" type="ORF">F6464_06105</name>
</gene>
<name>A0A7J5AHC8_9FLAO</name>
<organism evidence="3 4">
    <name type="scientific">Flavobacterium luteum</name>
    <dbReference type="NCBI Taxonomy" id="2026654"/>
    <lineage>
        <taxon>Bacteria</taxon>
        <taxon>Pseudomonadati</taxon>
        <taxon>Bacteroidota</taxon>
        <taxon>Flavobacteriia</taxon>
        <taxon>Flavobacteriales</taxon>
        <taxon>Flavobacteriaceae</taxon>
        <taxon>Flavobacterium</taxon>
    </lineage>
</organism>
<sequence length="429" mass="47512">MKKIIYSFFVFLLCSTIAMAQTGLMSDEDHRIMMNEYATNLNTVLTAELPQGITIDQFKKKIVNGELTLSSTAQASILTYAEPLKTYGTQFATTKNLIATTDAEKIFLSSFTPSTLIDENGDLIESDTTGGLSYQDIWQCAVEVCNTVGCNPFGMVDSNSESINLLSKAVTATLTNHANTLGVAVIMGDIDNRFSHYVYLKKMAFNLSKSQNFISIKNIIVGFLNSSKDTVKIDYLISKENLNEIEKLELANSLGFQSIEQAYYFELNMNNDLVAINNEFGIKNLKDTEKYMVISSALKYLNNNNYFSRVRSCVERYSSCKSRKFAYYFAGLIACGTAGAAFGGATFFCAGCAGPAVAFLCSAAALNIYNEEIVVCQDYLSICLNPSSSFILLPISLLIPRPIIITKNIFNTPRKFTVYIRDTRPSPNR</sequence>
<dbReference type="RefSeq" id="WP_151106914.1">
    <property type="nucleotide sequence ID" value="NZ_WAEM01000002.1"/>
</dbReference>
<feature type="chain" id="PRO_5029503733" evidence="2">
    <location>
        <begin position="21"/>
        <end position="429"/>
    </location>
</feature>
<feature type="transmembrane region" description="Helical" evidence="1">
    <location>
        <begin position="325"/>
        <end position="342"/>
    </location>
</feature>
<keyword evidence="1" id="KW-0812">Transmembrane</keyword>
<evidence type="ECO:0000313" key="3">
    <source>
        <dbReference type="EMBL" id="KAB1156920.1"/>
    </source>
</evidence>
<keyword evidence="4" id="KW-1185">Reference proteome</keyword>
<dbReference type="Proteomes" id="UP000490922">
    <property type="component" value="Unassembled WGS sequence"/>
</dbReference>
<reference evidence="3 4" key="1">
    <citation type="submission" date="2019-09" db="EMBL/GenBank/DDBJ databases">
        <title>Flavobacterium sp. nov., isolated from glacier ice.</title>
        <authorList>
            <person name="Liu Q."/>
        </authorList>
    </citation>
    <scope>NUCLEOTIDE SEQUENCE [LARGE SCALE GENOMIC DNA]</scope>
    <source>
        <strain evidence="3 4">NBRC 112527</strain>
    </source>
</reference>
<proteinExistence type="predicted"/>
<evidence type="ECO:0000256" key="2">
    <source>
        <dbReference type="SAM" id="SignalP"/>
    </source>
</evidence>
<evidence type="ECO:0000256" key="1">
    <source>
        <dbReference type="SAM" id="Phobius"/>
    </source>
</evidence>
<keyword evidence="1" id="KW-1133">Transmembrane helix</keyword>
<dbReference type="EMBL" id="WAEM01000002">
    <property type="protein sequence ID" value="KAB1156920.1"/>
    <property type="molecule type" value="Genomic_DNA"/>
</dbReference>
<comment type="caution">
    <text evidence="3">The sequence shown here is derived from an EMBL/GenBank/DDBJ whole genome shotgun (WGS) entry which is preliminary data.</text>
</comment>